<reference evidence="1 2" key="1">
    <citation type="submission" date="2018-03" db="EMBL/GenBank/DDBJ databases">
        <title>Genomic Encyclopedia of Archaeal and Bacterial Type Strains, Phase II (KMG-II): from individual species to whole genera.</title>
        <authorList>
            <person name="Goeker M."/>
        </authorList>
    </citation>
    <scope>NUCLEOTIDE SEQUENCE [LARGE SCALE GENOMIC DNA]</scope>
    <source>
        <strain evidence="1 2">DSM 100212</strain>
    </source>
</reference>
<gene>
    <name evidence="1" type="ORF">CLV74_10625</name>
</gene>
<evidence type="ECO:0000313" key="1">
    <source>
        <dbReference type="EMBL" id="PRY89323.1"/>
    </source>
</evidence>
<dbReference type="Proteomes" id="UP000238392">
    <property type="component" value="Unassembled WGS sequence"/>
</dbReference>
<proteinExistence type="predicted"/>
<sequence length="457" mass="49463">MVKDLSRGFVLSATVAVLGAQAGYAQETQERGSELRFGLSIETRAEENASLSRPAESATHSIENRVTVGYSRRTATSTFDIGGGISGFVGHDPSGDFTEFRSPNAYLTYEKQGKDSRFRATTRADTSEIDSLVTVVDPDTGELSLTADPGRRTTVNQTVSLSLMEGGPLELDFGASSGAVRYEDTLSSSYYDSDRASGKIDARFKLSPNATLSTGVAFSGYEADNADSTIRENRSATVGLDMRLDSQTEASFGVGYTEVETWNSGQSDLQEGGTFSAGVTRSTETRKIGLNYDHSIAATGARDSLTAAYEQSYTLSRISAELGYAMDDNGDGGWIGSVDYFHELQTGDIKLSLSRDITTSDNNQDRFTTQVSADWRHTLNETSSVAVRVVYAEVEYLTADIATTGRGQISASYSQQINRDWNVTAGVGQRRAIQTGLDDAVSNFVFVRLNREFSIRP</sequence>
<dbReference type="EMBL" id="PVTQ01000006">
    <property type="protein sequence ID" value="PRY89323.1"/>
    <property type="molecule type" value="Genomic_DNA"/>
</dbReference>
<evidence type="ECO:0008006" key="3">
    <source>
        <dbReference type="Google" id="ProtNLM"/>
    </source>
</evidence>
<accession>A0A2T0WRI8</accession>
<keyword evidence="2" id="KW-1185">Reference proteome</keyword>
<organism evidence="1 2">
    <name type="scientific">Donghicola tyrosinivorans</name>
    <dbReference type="NCBI Taxonomy" id="1652492"/>
    <lineage>
        <taxon>Bacteria</taxon>
        <taxon>Pseudomonadati</taxon>
        <taxon>Pseudomonadota</taxon>
        <taxon>Alphaproteobacteria</taxon>
        <taxon>Rhodobacterales</taxon>
        <taxon>Roseobacteraceae</taxon>
        <taxon>Donghicola</taxon>
    </lineage>
</organism>
<dbReference type="AlphaFoldDB" id="A0A2T0WRI8"/>
<evidence type="ECO:0000313" key="2">
    <source>
        <dbReference type="Proteomes" id="UP000238392"/>
    </source>
</evidence>
<comment type="caution">
    <text evidence="1">The sequence shown here is derived from an EMBL/GenBank/DDBJ whole genome shotgun (WGS) entry which is preliminary data.</text>
</comment>
<dbReference type="RefSeq" id="WP_106264312.1">
    <property type="nucleotide sequence ID" value="NZ_PVTQ01000006.1"/>
</dbReference>
<protein>
    <recommendedName>
        <fullName evidence="3">Beta-barrel porin 2</fullName>
    </recommendedName>
</protein>
<name>A0A2T0WRI8_9RHOB</name>
<dbReference type="OrthoDB" id="7756354at2"/>
<dbReference type="SUPFAM" id="SSF56935">
    <property type="entry name" value="Porins"/>
    <property type="match status" value="1"/>
</dbReference>